<feature type="domain" description="RNA ligase" evidence="1">
    <location>
        <begin position="22"/>
        <end position="191"/>
    </location>
</feature>
<proteinExistence type="predicted"/>
<protein>
    <submittedName>
        <fullName evidence="2">RNA ligase</fullName>
    </submittedName>
</protein>
<dbReference type="RefSeq" id="YP_009098193.1">
    <property type="nucleotide sequence ID" value="NC_025417.1"/>
</dbReference>
<sequence length="298" mass="35046">MKSYTKVKNKGIVLDKFKERGLVVQEKLDGSNASFTVENGELVCFSRRKKLNENETLNGFYDWVHENINVRNTYVSALEKYIIFGEWLVKHKIQYKEEFYNNFYVFDVYDKENEVYLSVEDMNVIAHHLGLKTVKTLLVSKPSHYLNDLKPEEIQELVGKSDMTVKPDKGEGIVIKYLDGKSEYDDYFKLVSNEFKEFSRQKMKTEVKKNESVADYAITRARMEKMIFRAIEEDRLSEDDLELENFGLIMKQVGQNFVDDIMEEEKENILKIVDKQIKKKMPHILREILEEKGDTIDG</sequence>
<evidence type="ECO:0000313" key="3">
    <source>
        <dbReference type="Proteomes" id="UP000028568"/>
    </source>
</evidence>
<dbReference type="GO" id="GO:0016874">
    <property type="term" value="F:ligase activity"/>
    <property type="evidence" value="ECO:0007669"/>
    <property type="project" value="UniProtKB-KW"/>
</dbReference>
<dbReference type="EMBL" id="KC012913">
    <property type="protein sequence ID" value="AFX93310.1"/>
    <property type="molecule type" value="Genomic_DNA"/>
</dbReference>
<dbReference type="Proteomes" id="UP000028568">
    <property type="component" value="Segment"/>
</dbReference>
<dbReference type="InterPro" id="IPR021122">
    <property type="entry name" value="RNA_ligase_dom_REL/Rnl2"/>
</dbReference>
<dbReference type="Pfam" id="PF09414">
    <property type="entry name" value="RNA_ligase"/>
    <property type="match status" value="1"/>
</dbReference>
<accession>A0A075BF27</accession>
<keyword evidence="2" id="KW-0436">Ligase</keyword>
<reference evidence="2 3" key="1">
    <citation type="journal article" date="2014" name="PLoS ONE">
        <title>Improving the Safety of Staphylococcus aureus Polyvalent Phages by Their Production on a Staphylococcus xylosus Strain.</title>
        <authorList>
            <person name="El Haddad L."/>
            <person name="Ben Abdallah N."/>
            <person name="Plante P.L."/>
            <person name="Dumaresq J."/>
            <person name="Katsarava R."/>
            <person name="Labrie S."/>
            <person name="Corbeil J."/>
            <person name="St-Gelais D."/>
            <person name="Moineau S."/>
        </authorList>
    </citation>
    <scope>NUCLEOTIDE SEQUENCE [LARGE SCALE GENOMIC DNA]</scope>
</reference>
<dbReference type="SUPFAM" id="SSF56091">
    <property type="entry name" value="DNA ligase/mRNA capping enzyme, catalytic domain"/>
    <property type="match status" value="1"/>
</dbReference>
<dbReference type="GeneID" id="22276456"/>
<dbReference type="Gene3D" id="3.30.470.30">
    <property type="entry name" value="DNA ligase/mRNA capping enzyme"/>
    <property type="match status" value="1"/>
</dbReference>
<dbReference type="KEGG" id="vg:22276456"/>
<evidence type="ECO:0000259" key="1">
    <source>
        <dbReference type="Pfam" id="PF09414"/>
    </source>
</evidence>
<evidence type="ECO:0000313" key="2">
    <source>
        <dbReference type="EMBL" id="AFX93310.1"/>
    </source>
</evidence>
<name>A0A075BF27_9CAUD</name>
<organism evidence="2 3">
    <name type="scientific">Staphylococcus phage Team1</name>
    <dbReference type="NCBI Taxonomy" id="1262512"/>
    <lineage>
        <taxon>Viruses</taxon>
        <taxon>Duplodnaviria</taxon>
        <taxon>Heunggongvirae</taxon>
        <taxon>Uroviricota</taxon>
        <taxon>Caudoviricetes</taxon>
        <taxon>Herelleviridae</taxon>
        <taxon>Twortvirinae</taxon>
        <taxon>Kayvirus</taxon>
        <taxon>Kayvirus G1</taxon>
    </lineage>
</organism>
<dbReference type="SMR" id="A0A075BF27"/>